<sequence length="355" mass="40100">MDRCINNANSFSETEMKTVELGAYLMEERKTIENLSLKLRNICNDWGLDDSKIAAFVSDGGANIKGAIKSEFGKHISCFGHVINNIGQRLIEVNITPPASESRNQVSDLPADENDAIDNLEDLITDHTKQSSLRELLSKVKQIVTFFRQSERATTELLKLQKDKPENSRLKLIQEVRTRWNSCFEMVDRFIVLADHVSKVLLQVKMDKSLKAKPPNMITGEEIDALVEVRDILKPLLQITQEVCFEKCVTLSKCIPLISSLRKKIEELTPETLIGRHLKKRMVQDIETKYGNIESVKLYACASLVDPRYKKFGFQSIRDSARAVTNVADLVKTERKLALAATVANINPQDEILAI</sequence>
<accession>A0A0A1WIU6</accession>
<dbReference type="InterPro" id="IPR012337">
    <property type="entry name" value="RNaseH-like_sf"/>
</dbReference>
<reference evidence="6" key="1">
    <citation type="submission" date="2014-11" db="EMBL/GenBank/DDBJ databases">
        <authorList>
            <person name="Geib S."/>
        </authorList>
    </citation>
    <scope>NUCLEOTIDE SEQUENCE</scope>
</reference>
<evidence type="ECO:0000313" key="6">
    <source>
        <dbReference type="EMBL" id="JAC98983.1"/>
    </source>
</evidence>
<keyword evidence="4" id="KW-0862">Zinc</keyword>
<dbReference type="PANTHER" id="PTHR46481:SF10">
    <property type="entry name" value="ZINC FINGER BED DOMAIN-CONTAINING PROTEIN 39"/>
    <property type="match status" value="1"/>
</dbReference>
<dbReference type="PANTHER" id="PTHR46481">
    <property type="entry name" value="ZINC FINGER BED DOMAIN-CONTAINING PROTEIN 4"/>
    <property type="match status" value="1"/>
</dbReference>
<evidence type="ECO:0000256" key="2">
    <source>
        <dbReference type="ARBA" id="ARBA00022723"/>
    </source>
</evidence>
<protein>
    <submittedName>
        <fullName evidence="6">Zinc finger BED domain-containing protein 4</fullName>
    </submittedName>
</protein>
<evidence type="ECO:0000313" key="7">
    <source>
        <dbReference type="EMBL" id="JAD00885.1"/>
    </source>
</evidence>
<dbReference type="GO" id="GO:0008270">
    <property type="term" value="F:zinc ion binding"/>
    <property type="evidence" value="ECO:0007669"/>
    <property type="project" value="UniProtKB-KW"/>
</dbReference>
<dbReference type="GO" id="GO:0005634">
    <property type="term" value="C:nucleus"/>
    <property type="evidence" value="ECO:0007669"/>
    <property type="project" value="UniProtKB-SubCell"/>
</dbReference>
<gene>
    <name evidence="6" type="primary">Zbed4_1</name>
    <name evidence="7" type="synonym">Zbed4_2</name>
    <name evidence="6" type="ORF">g.56211</name>
    <name evidence="7" type="ORF">g.56212</name>
</gene>
<name>A0A0A1WIU6_ZEUCU</name>
<keyword evidence="5" id="KW-0539">Nucleus</keyword>
<dbReference type="EMBL" id="GBXI01013407">
    <property type="protein sequence ID" value="JAD00885.1"/>
    <property type="molecule type" value="Transcribed_RNA"/>
</dbReference>
<dbReference type="SUPFAM" id="SSF53098">
    <property type="entry name" value="Ribonuclease H-like"/>
    <property type="match status" value="1"/>
</dbReference>
<dbReference type="AlphaFoldDB" id="A0A0A1WIU6"/>
<evidence type="ECO:0000256" key="3">
    <source>
        <dbReference type="ARBA" id="ARBA00022771"/>
    </source>
</evidence>
<keyword evidence="2" id="KW-0479">Metal-binding</keyword>
<evidence type="ECO:0000256" key="1">
    <source>
        <dbReference type="ARBA" id="ARBA00004123"/>
    </source>
</evidence>
<keyword evidence="3" id="KW-0863">Zinc-finger</keyword>
<evidence type="ECO:0000256" key="5">
    <source>
        <dbReference type="ARBA" id="ARBA00023242"/>
    </source>
</evidence>
<dbReference type="EMBL" id="GBXI01015308">
    <property type="protein sequence ID" value="JAC98983.1"/>
    <property type="molecule type" value="Transcribed_RNA"/>
</dbReference>
<comment type="subcellular location">
    <subcellularLocation>
        <location evidence="1">Nucleus</location>
    </subcellularLocation>
</comment>
<evidence type="ECO:0000256" key="4">
    <source>
        <dbReference type="ARBA" id="ARBA00022833"/>
    </source>
</evidence>
<proteinExistence type="predicted"/>
<reference evidence="6" key="2">
    <citation type="journal article" date="2015" name="Gigascience">
        <title>Reconstructing a comprehensive transcriptome assembly of a white-pupal translocated strain of the pest fruit fly Bactrocera cucurbitae.</title>
        <authorList>
            <person name="Sim S.B."/>
            <person name="Calla B."/>
            <person name="Hall B."/>
            <person name="DeRego T."/>
            <person name="Geib S.M."/>
        </authorList>
    </citation>
    <scope>NUCLEOTIDE SEQUENCE</scope>
</reference>
<dbReference type="InterPro" id="IPR052035">
    <property type="entry name" value="ZnF_BED_domain_contain"/>
</dbReference>
<organism evidence="6">
    <name type="scientific">Zeugodacus cucurbitae</name>
    <name type="common">Melon fruit fly</name>
    <name type="synonym">Bactrocera cucurbitae</name>
    <dbReference type="NCBI Taxonomy" id="28588"/>
    <lineage>
        <taxon>Eukaryota</taxon>
        <taxon>Metazoa</taxon>
        <taxon>Ecdysozoa</taxon>
        <taxon>Arthropoda</taxon>
        <taxon>Hexapoda</taxon>
        <taxon>Insecta</taxon>
        <taxon>Pterygota</taxon>
        <taxon>Neoptera</taxon>
        <taxon>Endopterygota</taxon>
        <taxon>Diptera</taxon>
        <taxon>Brachycera</taxon>
        <taxon>Muscomorpha</taxon>
        <taxon>Tephritoidea</taxon>
        <taxon>Tephritidae</taxon>
        <taxon>Zeugodacus</taxon>
        <taxon>Zeugodacus</taxon>
    </lineage>
</organism>